<keyword evidence="4" id="KW-0963">Cytoplasm</keyword>
<evidence type="ECO:0000256" key="3">
    <source>
        <dbReference type="ARBA" id="ARBA00023186"/>
    </source>
</evidence>
<dbReference type="Pfam" id="PF01774">
    <property type="entry name" value="UreD"/>
    <property type="match status" value="1"/>
</dbReference>
<comment type="subunit">
    <text evidence="4">UreD, UreF and UreG form a complex that acts as a GTP-hydrolysis-dependent molecular chaperone, activating the urease apoprotein by helping to assemble the nickel containing metallocenter of UreC. The UreE protein probably delivers the nickel.</text>
</comment>
<evidence type="ECO:0000256" key="2">
    <source>
        <dbReference type="ARBA" id="ARBA00022988"/>
    </source>
</evidence>
<evidence type="ECO:0000256" key="1">
    <source>
        <dbReference type="ARBA" id="ARBA00007177"/>
    </source>
</evidence>
<dbReference type="Proteomes" id="UP000448038">
    <property type="component" value="Unassembled WGS sequence"/>
</dbReference>
<dbReference type="Proteomes" id="UP000321787">
    <property type="component" value="Unassembled WGS sequence"/>
</dbReference>
<comment type="caution">
    <text evidence="5">The sequence shown here is derived from an EMBL/GenBank/DDBJ whole genome shotgun (WGS) entry which is preliminary data.</text>
</comment>
<dbReference type="PANTHER" id="PTHR33643:SF1">
    <property type="entry name" value="UREASE ACCESSORY PROTEIN D"/>
    <property type="match status" value="1"/>
</dbReference>
<dbReference type="GO" id="GO:0016151">
    <property type="term" value="F:nickel cation binding"/>
    <property type="evidence" value="ECO:0007669"/>
    <property type="project" value="UniProtKB-UniRule"/>
</dbReference>
<dbReference type="EMBL" id="WOBN01000016">
    <property type="protein sequence ID" value="MUK49800.1"/>
    <property type="molecule type" value="Genomic_DNA"/>
</dbReference>
<dbReference type="RefSeq" id="WP_005418035.1">
    <property type="nucleotide sequence ID" value="NZ_BJTZ01000011.1"/>
</dbReference>
<dbReference type="HAMAP" id="MF_01384">
    <property type="entry name" value="UreD"/>
    <property type="match status" value="1"/>
</dbReference>
<sequence>MPKINTSSSGWLADISLFYEKRGANTKLVHREQVGPLMVQRPFYPETGVAHTYLLHPPGGVVGGDQLNINIQVASHAHSLLTTPGATKFYRSSGAISSQTQNLTVESDGFLEWLPQENIFFPDSQAQLKTQVELHKDAHFIGWEMNCFGRPVLNEIFENGFVTGRTNIKVDDQLLLSESMYIDSIDEIKHAAGMRHYPMLGNLYIYPASEALEEKLRTLIDENFHEQPELFGSSNPICGITEIDGLLVIRYLGHQTEPMMACFSTLWQHTRQHWLGKLPEVPRIWAT</sequence>
<dbReference type="GO" id="GO:0005737">
    <property type="term" value="C:cytoplasm"/>
    <property type="evidence" value="ECO:0007669"/>
    <property type="project" value="UniProtKB-SubCell"/>
</dbReference>
<evidence type="ECO:0000313" key="8">
    <source>
        <dbReference type="Proteomes" id="UP000448038"/>
    </source>
</evidence>
<comment type="similarity">
    <text evidence="1 4">Belongs to the UreD family.</text>
</comment>
<protein>
    <recommendedName>
        <fullName evidence="4">Urease accessory protein UreD</fullName>
    </recommendedName>
</protein>
<organism evidence="5 7">
    <name type="scientific">Aliivibrio fischeri</name>
    <name type="common">Vibrio fischeri</name>
    <dbReference type="NCBI Taxonomy" id="668"/>
    <lineage>
        <taxon>Bacteria</taxon>
        <taxon>Pseudomonadati</taxon>
        <taxon>Pseudomonadota</taxon>
        <taxon>Gammaproteobacteria</taxon>
        <taxon>Vibrionales</taxon>
        <taxon>Vibrionaceae</taxon>
        <taxon>Aliivibrio</taxon>
    </lineage>
</organism>
<evidence type="ECO:0000313" key="5">
    <source>
        <dbReference type="EMBL" id="GEK13984.1"/>
    </source>
</evidence>
<keyword evidence="3 4" id="KW-0143">Chaperone</keyword>
<accession>A0A1E5ATU2</accession>
<gene>
    <name evidence="4 5" type="primary">ureD</name>
    <name evidence="5" type="ORF">AFI02nite_20200</name>
    <name evidence="6" type="ORF">GNP88_11535</name>
</gene>
<dbReference type="AlphaFoldDB" id="A0A1E5ATU2"/>
<dbReference type="InterPro" id="IPR002669">
    <property type="entry name" value="UreD"/>
</dbReference>
<evidence type="ECO:0000313" key="6">
    <source>
        <dbReference type="EMBL" id="MUK49800.1"/>
    </source>
</evidence>
<comment type="subcellular location">
    <subcellularLocation>
        <location evidence="4">Cytoplasm</location>
    </subcellularLocation>
</comment>
<evidence type="ECO:0000256" key="4">
    <source>
        <dbReference type="HAMAP-Rule" id="MF_01384"/>
    </source>
</evidence>
<proteinExistence type="inferred from homology"/>
<dbReference type="EMBL" id="BJTZ01000011">
    <property type="protein sequence ID" value="GEK13984.1"/>
    <property type="molecule type" value="Genomic_DNA"/>
</dbReference>
<reference evidence="6 8" key="2">
    <citation type="submission" date="2019-11" db="EMBL/GenBank/DDBJ databases">
        <title>Using colonization assays and comparative genomics to discover symbiosis behaviors and factors in Vibrio fischeri.</title>
        <authorList>
            <person name="Bongrand C."/>
            <person name="Moriano-Gutierrez S."/>
            <person name="Arevalo P."/>
            <person name="Mcfall-Ngai M."/>
            <person name="Visick K."/>
            <person name="Polz M.F."/>
            <person name="Ruby E.G."/>
        </authorList>
    </citation>
    <scope>NUCLEOTIDE SEQUENCE [LARGE SCALE GENOMIC DNA]</scope>
    <source>
        <strain evidence="6">Emors.4.1</strain>
        <strain evidence="8">emors.4.1</strain>
    </source>
</reference>
<name>A0A1E5ATU2_ALIFS</name>
<evidence type="ECO:0000313" key="7">
    <source>
        <dbReference type="Proteomes" id="UP000321787"/>
    </source>
</evidence>
<comment type="function">
    <text evidence="4">Required for maturation of urease via the functional incorporation of the urease nickel metallocenter.</text>
</comment>
<dbReference type="PANTHER" id="PTHR33643">
    <property type="entry name" value="UREASE ACCESSORY PROTEIN D"/>
    <property type="match status" value="1"/>
</dbReference>
<keyword evidence="2 4" id="KW-0996">Nickel insertion</keyword>
<reference evidence="5 7" key="1">
    <citation type="submission" date="2019-07" db="EMBL/GenBank/DDBJ databases">
        <title>Whole genome shotgun sequence of Aliivibrio fischeri NBRC 101058.</title>
        <authorList>
            <person name="Hosoyama A."/>
            <person name="Uohara A."/>
            <person name="Ohji S."/>
            <person name="Ichikawa N."/>
        </authorList>
    </citation>
    <scope>NUCLEOTIDE SEQUENCE [LARGE SCALE GENOMIC DNA]</scope>
    <source>
        <strain evidence="5 7">NBRC 101058</strain>
    </source>
</reference>